<evidence type="ECO:0000313" key="3">
    <source>
        <dbReference type="Proteomes" id="UP001432027"/>
    </source>
</evidence>
<accession>A0AAV5TH55</accession>
<feature type="non-terminal residue" evidence="2">
    <location>
        <position position="82"/>
    </location>
</feature>
<sequence>LNALKFAMENGASTPTNTRQSRRNNMMIVPPTTGSPPLSPGPSSSRRRASARPRPTMALPAGSANSASAFLPPTASSAGMNN</sequence>
<dbReference type="Proteomes" id="UP001432027">
    <property type="component" value="Unassembled WGS sequence"/>
</dbReference>
<evidence type="ECO:0000256" key="1">
    <source>
        <dbReference type="SAM" id="MobiDB-lite"/>
    </source>
</evidence>
<evidence type="ECO:0000313" key="2">
    <source>
        <dbReference type="EMBL" id="GMS93641.1"/>
    </source>
</evidence>
<feature type="region of interest" description="Disordered" evidence="1">
    <location>
        <begin position="1"/>
        <end position="82"/>
    </location>
</feature>
<reference evidence="2" key="1">
    <citation type="submission" date="2023-10" db="EMBL/GenBank/DDBJ databases">
        <title>Genome assembly of Pristionchus species.</title>
        <authorList>
            <person name="Yoshida K."/>
            <person name="Sommer R.J."/>
        </authorList>
    </citation>
    <scope>NUCLEOTIDE SEQUENCE</scope>
    <source>
        <strain evidence="2">RS0144</strain>
    </source>
</reference>
<gene>
    <name evidence="2" type="ORF">PENTCL1PPCAC_15816</name>
</gene>
<keyword evidence="3" id="KW-1185">Reference proteome</keyword>
<dbReference type="EMBL" id="BTSX01000004">
    <property type="protein sequence ID" value="GMS93641.1"/>
    <property type="molecule type" value="Genomic_DNA"/>
</dbReference>
<protein>
    <submittedName>
        <fullName evidence="2">Uncharacterized protein</fullName>
    </submittedName>
</protein>
<organism evidence="2 3">
    <name type="scientific">Pristionchus entomophagus</name>
    <dbReference type="NCBI Taxonomy" id="358040"/>
    <lineage>
        <taxon>Eukaryota</taxon>
        <taxon>Metazoa</taxon>
        <taxon>Ecdysozoa</taxon>
        <taxon>Nematoda</taxon>
        <taxon>Chromadorea</taxon>
        <taxon>Rhabditida</taxon>
        <taxon>Rhabditina</taxon>
        <taxon>Diplogasteromorpha</taxon>
        <taxon>Diplogasteroidea</taxon>
        <taxon>Neodiplogasteridae</taxon>
        <taxon>Pristionchus</taxon>
    </lineage>
</organism>
<feature type="compositionally biased region" description="Polar residues" evidence="1">
    <location>
        <begin position="63"/>
        <end position="82"/>
    </location>
</feature>
<proteinExistence type="predicted"/>
<comment type="caution">
    <text evidence="2">The sequence shown here is derived from an EMBL/GenBank/DDBJ whole genome shotgun (WGS) entry which is preliminary data.</text>
</comment>
<name>A0AAV5TH55_9BILA</name>
<feature type="non-terminal residue" evidence="2">
    <location>
        <position position="1"/>
    </location>
</feature>
<dbReference type="AlphaFoldDB" id="A0AAV5TH55"/>